<reference evidence="3" key="1">
    <citation type="submission" date="2021-02" db="EMBL/GenBank/DDBJ databases">
        <authorList>
            <person name="Nowell W R."/>
        </authorList>
    </citation>
    <scope>NUCLEOTIDE SEQUENCE</scope>
</reference>
<dbReference type="AlphaFoldDB" id="A0A814QNK7"/>
<evidence type="ECO:0000313" key="2">
    <source>
        <dbReference type="EMBL" id="CAF1097336.1"/>
    </source>
</evidence>
<dbReference type="OrthoDB" id="10063972at2759"/>
<dbReference type="EMBL" id="CAJNON010000227">
    <property type="protein sequence ID" value="CAF1122731.1"/>
    <property type="molecule type" value="Genomic_DNA"/>
</dbReference>
<feature type="compositionally biased region" description="Low complexity" evidence="1">
    <location>
        <begin position="349"/>
        <end position="359"/>
    </location>
</feature>
<dbReference type="Proteomes" id="UP000663881">
    <property type="component" value="Unassembled WGS sequence"/>
</dbReference>
<dbReference type="Proteomes" id="UP000663891">
    <property type="component" value="Unassembled WGS sequence"/>
</dbReference>
<evidence type="ECO:0000313" key="4">
    <source>
        <dbReference type="EMBL" id="CAF3552735.1"/>
    </source>
</evidence>
<evidence type="ECO:0000313" key="3">
    <source>
        <dbReference type="EMBL" id="CAF1122731.1"/>
    </source>
</evidence>
<dbReference type="EMBL" id="CAJOAZ010000147">
    <property type="protein sequence ID" value="CAF3552735.1"/>
    <property type="molecule type" value="Genomic_DNA"/>
</dbReference>
<sequence>MVVHSKIEVVTKDGEEICSYQTKSFTEESKVKDIQTFLSKKSEIGTVSFGIKIFDQYGGFVTLDDNYLEEYNPFDARNINTTTAPPITSSDRTVTLKITLSNRNRHAPGDVQNMKMSDDDSRTVVNRNEQQQAIDHVLSIQRPPEHPTIRLSNDPNMGFIEDLNVAEEQRDQYRSDLISVRTGKKRGPGIMIQAPKKPENKQNSIPPRFIIRLDDIKNRMDHVWTLLVFIVVDVYRGGIRSLFKHPGRLQLKVLAIRGAKLHPDAAKDIICDLEDTDENELSNVSTDSAKSRLALVLRKNNEILWETLVLSNAMIFKKKKKKADAQNTSNILINATAASKRKGSTEIENTSTKQVTQSKTNKKKNNSSTVNFSTHTNDCSVPFKQNLPTFEGNINYSMNYTSRAMSSMSTNNSQSLTVLPHFETFLEGFVGENHIFRNGHNLNTIPSTIDELLNRPFDGTTF</sequence>
<organism evidence="3 6">
    <name type="scientific">Adineta steineri</name>
    <dbReference type="NCBI Taxonomy" id="433720"/>
    <lineage>
        <taxon>Eukaryota</taxon>
        <taxon>Metazoa</taxon>
        <taxon>Spiralia</taxon>
        <taxon>Gnathifera</taxon>
        <taxon>Rotifera</taxon>
        <taxon>Eurotatoria</taxon>
        <taxon>Bdelloidea</taxon>
        <taxon>Adinetida</taxon>
        <taxon>Adinetidae</taxon>
        <taxon>Adineta</taxon>
    </lineage>
</organism>
<gene>
    <name evidence="2" type="ORF">JYZ213_LOCUS21184</name>
    <name evidence="5" type="ORF">OKA104_LOCUS32912</name>
    <name evidence="4" type="ORF">OXD698_LOCUS4012</name>
    <name evidence="3" type="ORF">VCS650_LOCUS21281</name>
</gene>
<feature type="region of interest" description="Disordered" evidence="1">
    <location>
        <begin position="342"/>
        <end position="371"/>
    </location>
</feature>
<dbReference type="EMBL" id="CAJOAY010004066">
    <property type="protein sequence ID" value="CAF4053080.1"/>
    <property type="molecule type" value="Genomic_DNA"/>
</dbReference>
<protein>
    <submittedName>
        <fullName evidence="3">Uncharacterized protein</fullName>
    </submittedName>
</protein>
<dbReference type="Proteomes" id="UP000663845">
    <property type="component" value="Unassembled WGS sequence"/>
</dbReference>
<dbReference type="Proteomes" id="UP000663844">
    <property type="component" value="Unassembled WGS sequence"/>
</dbReference>
<evidence type="ECO:0000256" key="1">
    <source>
        <dbReference type="SAM" id="MobiDB-lite"/>
    </source>
</evidence>
<comment type="caution">
    <text evidence="3">The sequence shown here is derived from an EMBL/GenBank/DDBJ whole genome shotgun (WGS) entry which is preliminary data.</text>
</comment>
<evidence type="ECO:0000313" key="6">
    <source>
        <dbReference type="Proteomes" id="UP000663891"/>
    </source>
</evidence>
<evidence type="ECO:0000313" key="5">
    <source>
        <dbReference type="EMBL" id="CAF4053080.1"/>
    </source>
</evidence>
<name>A0A814QNK7_9BILA</name>
<dbReference type="EMBL" id="CAJNOG010000229">
    <property type="protein sequence ID" value="CAF1097336.1"/>
    <property type="molecule type" value="Genomic_DNA"/>
</dbReference>
<accession>A0A814QNK7</accession>
<proteinExistence type="predicted"/>